<sequence>MSGRNLAPALIAAGVGVLGGIYIWKAPLEEISGKTPAPSAPTDGRGQSAKDVQDKGTASVSPTHH</sequence>
<dbReference type="OrthoDB" id="2561529at2759"/>
<evidence type="ECO:0000313" key="4">
    <source>
        <dbReference type="Proteomes" id="UP000279259"/>
    </source>
</evidence>
<keyword evidence="4" id="KW-1185">Reference proteome</keyword>
<dbReference type="EMBL" id="RSCD01000003">
    <property type="protein sequence ID" value="RSH93857.1"/>
    <property type="molecule type" value="Genomic_DNA"/>
</dbReference>
<dbReference type="Proteomes" id="UP000279259">
    <property type="component" value="Unassembled WGS sequence"/>
</dbReference>
<accession>A0A427YS08</accession>
<keyword evidence="2" id="KW-0472">Membrane</keyword>
<feature type="compositionally biased region" description="Polar residues" evidence="1">
    <location>
        <begin position="56"/>
        <end position="65"/>
    </location>
</feature>
<dbReference type="AlphaFoldDB" id="A0A427YS08"/>
<proteinExistence type="predicted"/>
<organism evidence="3 4">
    <name type="scientific">Saitozyma podzolica</name>
    <dbReference type="NCBI Taxonomy" id="1890683"/>
    <lineage>
        <taxon>Eukaryota</taxon>
        <taxon>Fungi</taxon>
        <taxon>Dikarya</taxon>
        <taxon>Basidiomycota</taxon>
        <taxon>Agaricomycotina</taxon>
        <taxon>Tremellomycetes</taxon>
        <taxon>Tremellales</taxon>
        <taxon>Trimorphomycetaceae</taxon>
        <taxon>Saitozyma</taxon>
    </lineage>
</organism>
<dbReference type="Pfam" id="PF23670">
    <property type="entry name" value="PIGBOS1"/>
    <property type="match status" value="1"/>
</dbReference>
<reference evidence="3 4" key="1">
    <citation type="submission" date="2018-11" db="EMBL/GenBank/DDBJ databases">
        <title>Genome sequence of Saitozyma podzolica DSM 27192.</title>
        <authorList>
            <person name="Aliyu H."/>
            <person name="Gorte O."/>
            <person name="Ochsenreither K."/>
        </authorList>
    </citation>
    <scope>NUCLEOTIDE SEQUENCE [LARGE SCALE GENOMIC DNA]</scope>
    <source>
        <strain evidence="3 4">DSM 27192</strain>
    </source>
</reference>
<comment type="caution">
    <text evidence="3">The sequence shown here is derived from an EMBL/GenBank/DDBJ whole genome shotgun (WGS) entry which is preliminary data.</text>
</comment>
<feature type="region of interest" description="Disordered" evidence="1">
    <location>
        <begin position="32"/>
        <end position="65"/>
    </location>
</feature>
<evidence type="ECO:0000313" key="3">
    <source>
        <dbReference type="EMBL" id="RSH93857.1"/>
    </source>
</evidence>
<keyword evidence="2" id="KW-0812">Transmembrane</keyword>
<evidence type="ECO:0000256" key="1">
    <source>
        <dbReference type="SAM" id="MobiDB-lite"/>
    </source>
</evidence>
<evidence type="ECO:0000256" key="2">
    <source>
        <dbReference type="SAM" id="Phobius"/>
    </source>
</evidence>
<keyword evidence="2" id="KW-1133">Transmembrane helix</keyword>
<dbReference type="InterPro" id="IPR057394">
    <property type="entry name" value="PIGBOS1"/>
</dbReference>
<gene>
    <name evidence="3" type="ORF">EHS25_006506</name>
</gene>
<protein>
    <submittedName>
        <fullName evidence="3">Uncharacterized protein</fullName>
    </submittedName>
</protein>
<name>A0A427YS08_9TREE</name>
<feature type="transmembrane region" description="Helical" evidence="2">
    <location>
        <begin position="6"/>
        <end position="24"/>
    </location>
</feature>